<evidence type="ECO:0000313" key="2">
    <source>
        <dbReference type="Proteomes" id="UP001224682"/>
    </source>
</evidence>
<organism evidence="1 2">
    <name type="scientific">Ancylobacter polymorphus</name>
    <dbReference type="NCBI Taxonomy" id="223390"/>
    <lineage>
        <taxon>Bacteria</taxon>
        <taxon>Pseudomonadati</taxon>
        <taxon>Pseudomonadota</taxon>
        <taxon>Alphaproteobacteria</taxon>
        <taxon>Hyphomicrobiales</taxon>
        <taxon>Xanthobacteraceae</taxon>
        <taxon>Ancylobacter</taxon>
    </lineage>
</organism>
<protein>
    <submittedName>
        <fullName evidence="1">Uncharacterized protein</fullName>
    </submittedName>
</protein>
<proteinExistence type="predicted"/>
<reference evidence="1 2" key="1">
    <citation type="submission" date="2023-07" db="EMBL/GenBank/DDBJ databases">
        <title>Genomic Encyclopedia of Type Strains, Phase IV (KMG-IV): sequencing the most valuable type-strain genomes for metagenomic binning, comparative biology and taxonomic classification.</title>
        <authorList>
            <person name="Goeker M."/>
        </authorList>
    </citation>
    <scope>NUCLEOTIDE SEQUENCE [LARGE SCALE GENOMIC DNA]</scope>
    <source>
        <strain evidence="1 2">DSM 2457</strain>
    </source>
</reference>
<dbReference type="Proteomes" id="UP001224682">
    <property type="component" value="Unassembled WGS sequence"/>
</dbReference>
<accession>A0ABU0BFL5</accession>
<evidence type="ECO:0000313" key="1">
    <source>
        <dbReference type="EMBL" id="MDQ0304637.1"/>
    </source>
</evidence>
<comment type="caution">
    <text evidence="1">The sequence shown here is derived from an EMBL/GenBank/DDBJ whole genome shotgun (WGS) entry which is preliminary data.</text>
</comment>
<gene>
    <name evidence="1" type="ORF">J2S75_003682</name>
</gene>
<keyword evidence="2" id="KW-1185">Reference proteome</keyword>
<sequence>MDVGVCGGATRRAGAVAEGGSCLSTPGWSAVFARTWSSPPADSICERPIADDKSLRFWSTEGMATVFSGKAEPAEAAREGEIDQLHAKIGQRVAEWNFLRRASGR</sequence>
<dbReference type="EMBL" id="JAUSUI010000008">
    <property type="protein sequence ID" value="MDQ0304637.1"/>
    <property type="molecule type" value="Genomic_DNA"/>
</dbReference>
<name>A0ABU0BFL5_9HYPH</name>